<comment type="caution">
    <text evidence="2">The sequence shown here is derived from an EMBL/GenBank/DDBJ whole genome shotgun (WGS) entry which is preliminary data.</text>
</comment>
<evidence type="ECO:0000313" key="3">
    <source>
        <dbReference type="Proteomes" id="UP001189429"/>
    </source>
</evidence>
<dbReference type="EMBL" id="CAUYUJ010002074">
    <property type="protein sequence ID" value="CAK0799081.1"/>
    <property type="molecule type" value="Genomic_DNA"/>
</dbReference>
<dbReference type="Proteomes" id="UP001189429">
    <property type="component" value="Unassembled WGS sequence"/>
</dbReference>
<reference evidence="2" key="1">
    <citation type="submission" date="2023-10" db="EMBL/GenBank/DDBJ databases">
        <authorList>
            <person name="Chen Y."/>
            <person name="Shah S."/>
            <person name="Dougan E. K."/>
            <person name="Thang M."/>
            <person name="Chan C."/>
        </authorList>
    </citation>
    <scope>NUCLEOTIDE SEQUENCE [LARGE SCALE GENOMIC DNA]</scope>
</reference>
<sequence>MMTMPHMNSADVDGVSCMSGSWIPDIGSDTLMMSNVFRARCCSCASSISRDVPKADRAWRGSRLTAVFPGQRCGDISGNLAMLARDRTSRGQRTSTESLEQRQLGKEVKSSRTRRWLFQWYFGADWWLCFDETQWIDFALSTVGNAMPNCAAERPRRRPDRRGGFQGGQCGQQEKEEGLTRRKRRRRS</sequence>
<gene>
    <name evidence="2" type="ORF">PCOR1329_LOCUS7632</name>
</gene>
<accession>A0ABN9Q4A1</accession>
<protein>
    <submittedName>
        <fullName evidence="2">Uncharacterized protein</fullName>
    </submittedName>
</protein>
<evidence type="ECO:0000256" key="1">
    <source>
        <dbReference type="SAM" id="MobiDB-lite"/>
    </source>
</evidence>
<evidence type="ECO:0000313" key="2">
    <source>
        <dbReference type="EMBL" id="CAK0799081.1"/>
    </source>
</evidence>
<proteinExistence type="predicted"/>
<keyword evidence="3" id="KW-1185">Reference proteome</keyword>
<feature type="region of interest" description="Disordered" evidence="1">
    <location>
        <begin position="151"/>
        <end position="188"/>
    </location>
</feature>
<organism evidence="2 3">
    <name type="scientific">Prorocentrum cordatum</name>
    <dbReference type="NCBI Taxonomy" id="2364126"/>
    <lineage>
        <taxon>Eukaryota</taxon>
        <taxon>Sar</taxon>
        <taxon>Alveolata</taxon>
        <taxon>Dinophyceae</taxon>
        <taxon>Prorocentrales</taxon>
        <taxon>Prorocentraceae</taxon>
        <taxon>Prorocentrum</taxon>
    </lineage>
</organism>
<name>A0ABN9Q4A1_9DINO</name>